<dbReference type="GO" id="GO:0016874">
    <property type="term" value="F:ligase activity"/>
    <property type="evidence" value="ECO:0007669"/>
    <property type="project" value="UniProtKB-KW"/>
</dbReference>
<sequence length="309" mass="34539">MFSFPPLLEGDTSTHNWYQDLLDHSDCKGDTARVQEAYESHRAMGYSKSVSMYSSSVKSHAADCRFPRPDKALIRHLERQWNPSGSNNPDVSSQHVNCAVIWARPTRTVLDVLQQIQARAAEYWGTDFYPIPLAHLHLSTLELSHKHPVAHLRAVLDKIGAERLRQITELPGSSGDKRYPCLVRPRIIFDGVAVAVGFVPHAADSWSYHHLRADMQRIAIASGVNINTCYTAATAHVTIGRFVGGADALIERIGREGMVQGWLDLVRTINAELDQEDVMWEVGKEKGLEVQAGYVKFGREREVAEQLGC</sequence>
<evidence type="ECO:0000313" key="1">
    <source>
        <dbReference type="EMBL" id="KAJ7318772.1"/>
    </source>
</evidence>
<dbReference type="SUPFAM" id="SSF55144">
    <property type="entry name" value="LigT-like"/>
    <property type="match status" value="1"/>
</dbReference>
<name>A0AAD6ZDR8_9AGAR</name>
<dbReference type="EMBL" id="JARIHO010000056">
    <property type="protein sequence ID" value="KAJ7318772.1"/>
    <property type="molecule type" value="Genomic_DNA"/>
</dbReference>
<keyword evidence="2" id="KW-1185">Reference proteome</keyword>
<dbReference type="InterPro" id="IPR009097">
    <property type="entry name" value="Cyclic_Pdiesterase"/>
</dbReference>
<dbReference type="Proteomes" id="UP001218218">
    <property type="component" value="Unassembled WGS sequence"/>
</dbReference>
<evidence type="ECO:0000313" key="2">
    <source>
        <dbReference type="Proteomes" id="UP001218218"/>
    </source>
</evidence>
<accession>A0AAD6ZDR8</accession>
<gene>
    <name evidence="1" type="ORF">DFH08DRAFT_917495</name>
</gene>
<reference evidence="1" key="1">
    <citation type="submission" date="2023-03" db="EMBL/GenBank/DDBJ databases">
        <title>Massive genome expansion in bonnet fungi (Mycena s.s.) driven by repeated elements and novel gene families across ecological guilds.</title>
        <authorList>
            <consortium name="Lawrence Berkeley National Laboratory"/>
            <person name="Harder C.B."/>
            <person name="Miyauchi S."/>
            <person name="Viragh M."/>
            <person name="Kuo A."/>
            <person name="Thoen E."/>
            <person name="Andreopoulos B."/>
            <person name="Lu D."/>
            <person name="Skrede I."/>
            <person name="Drula E."/>
            <person name="Henrissat B."/>
            <person name="Morin E."/>
            <person name="Kohler A."/>
            <person name="Barry K."/>
            <person name="LaButti K."/>
            <person name="Morin E."/>
            <person name="Salamov A."/>
            <person name="Lipzen A."/>
            <person name="Mereny Z."/>
            <person name="Hegedus B."/>
            <person name="Baldrian P."/>
            <person name="Stursova M."/>
            <person name="Weitz H."/>
            <person name="Taylor A."/>
            <person name="Grigoriev I.V."/>
            <person name="Nagy L.G."/>
            <person name="Martin F."/>
            <person name="Kauserud H."/>
        </authorList>
    </citation>
    <scope>NUCLEOTIDE SEQUENCE</scope>
    <source>
        <strain evidence="1">CBHHK002</strain>
    </source>
</reference>
<proteinExistence type="predicted"/>
<protein>
    <submittedName>
        <fullName evidence="1">RNA ligase/cyclic nucleotide phosphodiesterase</fullName>
    </submittedName>
</protein>
<comment type="caution">
    <text evidence="1">The sequence shown here is derived from an EMBL/GenBank/DDBJ whole genome shotgun (WGS) entry which is preliminary data.</text>
</comment>
<keyword evidence="1" id="KW-0436">Ligase</keyword>
<organism evidence="1 2">
    <name type="scientific">Mycena albidolilacea</name>
    <dbReference type="NCBI Taxonomy" id="1033008"/>
    <lineage>
        <taxon>Eukaryota</taxon>
        <taxon>Fungi</taxon>
        <taxon>Dikarya</taxon>
        <taxon>Basidiomycota</taxon>
        <taxon>Agaricomycotina</taxon>
        <taxon>Agaricomycetes</taxon>
        <taxon>Agaricomycetidae</taxon>
        <taxon>Agaricales</taxon>
        <taxon>Marasmiineae</taxon>
        <taxon>Mycenaceae</taxon>
        <taxon>Mycena</taxon>
    </lineage>
</organism>
<dbReference type="AlphaFoldDB" id="A0AAD6ZDR8"/>